<keyword evidence="2" id="KW-1185">Reference proteome</keyword>
<dbReference type="RefSeq" id="WP_062041250.1">
    <property type="nucleotide sequence ID" value="NZ_DF968182.1"/>
</dbReference>
<accession>A0A0S7C455</accession>
<evidence type="ECO:0000313" key="1">
    <source>
        <dbReference type="EMBL" id="GAP43699.1"/>
    </source>
</evidence>
<proteinExistence type="predicted"/>
<protein>
    <recommendedName>
        <fullName evidence="3">Superoxide dismutase</fullName>
    </recommendedName>
</protein>
<evidence type="ECO:0000313" key="2">
    <source>
        <dbReference type="Proteomes" id="UP000053091"/>
    </source>
</evidence>
<organism evidence="1">
    <name type="scientific">Lentimicrobium saccharophilum</name>
    <dbReference type="NCBI Taxonomy" id="1678841"/>
    <lineage>
        <taxon>Bacteria</taxon>
        <taxon>Pseudomonadati</taxon>
        <taxon>Bacteroidota</taxon>
        <taxon>Bacteroidia</taxon>
        <taxon>Bacteroidales</taxon>
        <taxon>Lentimicrobiaceae</taxon>
        <taxon>Lentimicrobium</taxon>
    </lineage>
</organism>
<reference evidence="1" key="1">
    <citation type="journal article" date="2015" name="Genome Announc.">
        <title>Draft Genome Sequence of Bacteroidales Strain TBC1, a Novel Isolate from a Methanogenic Wastewater Treatment System.</title>
        <authorList>
            <person name="Tourlousse D.M."/>
            <person name="Matsuura N."/>
            <person name="Sun L."/>
            <person name="Toyonaga M."/>
            <person name="Kuroda K."/>
            <person name="Ohashi A."/>
            <person name="Cruz R."/>
            <person name="Yamaguchi T."/>
            <person name="Sekiguchi Y."/>
        </authorList>
    </citation>
    <scope>NUCLEOTIDE SEQUENCE [LARGE SCALE GENOMIC DNA]</scope>
    <source>
        <strain evidence="1">TBC1</strain>
    </source>
</reference>
<name>A0A0S7C455_9BACT</name>
<dbReference type="OrthoDB" id="1097151at2"/>
<evidence type="ECO:0008006" key="3">
    <source>
        <dbReference type="Google" id="ProtNLM"/>
    </source>
</evidence>
<dbReference type="STRING" id="1678841.TBC1_111856"/>
<dbReference type="Proteomes" id="UP000053091">
    <property type="component" value="Unassembled WGS sequence"/>
</dbReference>
<dbReference type="Gene3D" id="3.30.70.1060">
    <property type="entry name" value="Dimeric alpha+beta barrel"/>
    <property type="match status" value="1"/>
</dbReference>
<dbReference type="EMBL" id="DF968182">
    <property type="protein sequence ID" value="GAP43699.1"/>
    <property type="molecule type" value="Genomic_DNA"/>
</dbReference>
<gene>
    <name evidence="1" type="ORF">TBC1_111856</name>
</gene>
<dbReference type="AlphaFoldDB" id="A0A0S7C455"/>
<sequence length="103" mass="11451">MKYLAIEQDTGADGQAFTPELLRSEAFRAHELYLEGSIRELYFDENHYAVLVLECESREKAGAVLASLPLVSNGLIRFAIRELHPYTGFGRIIVDPGFGSVSC</sequence>